<comment type="caution">
    <text evidence="2">The sequence shown here is derived from an EMBL/GenBank/DDBJ whole genome shotgun (WGS) entry which is preliminary data.</text>
</comment>
<reference evidence="2" key="1">
    <citation type="journal article" date="2020" name="Stud. Mycol.">
        <title>101 Dothideomycetes genomes: a test case for predicting lifestyles and emergence of pathogens.</title>
        <authorList>
            <person name="Haridas S."/>
            <person name="Albert R."/>
            <person name="Binder M."/>
            <person name="Bloem J."/>
            <person name="Labutti K."/>
            <person name="Salamov A."/>
            <person name="Andreopoulos B."/>
            <person name="Baker S."/>
            <person name="Barry K."/>
            <person name="Bills G."/>
            <person name="Bluhm B."/>
            <person name="Cannon C."/>
            <person name="Castanera R."/>
            <person name="Culley D."/>
            <person name="Daum C."/>
            <person name="Ezra D."/>
            <person name="Gonzalez J."/>
            <person name="Henrissat B."/>
            <person name="Kuo A."/>
            <person name="Liang C."/>
            <person name="Lipzen A."/>
            <person name="Lutzoni F."/>
            <person name="Magnuson J."/>
            <person name="Mondo S."/>
            <person name="Nolan M."/>
            <person name="Ohm R."/>
            <person name="Pangilinan J."/>
            <person name="Park H.-J."/>
            <person name="Ramirez L."/>
            <person name="Alfaro M."/>
            <person name="Sun H."/>
            <person name="Tritt A."/>
            <person name="Yoshinaga Y."/>
            <person name="Zwiers L.-H."/>
            <person name="Turgeon B."/>
            <person name="Goodwin S."/>
            <person name="Spatafora J."/>
            <person name="Crous P."/>
            <person name="Grigoriev I."/>
        </authorList>
    </citation>
    <scope>NUCLEOTIDE SEQUENCE</scope>
    <source>
        <strain evidence="2">CBS 133067</strain>
    </source>
</reference>
<organism evidence="2 3">
    <name type="scientific">Rhizodiscina lignyota</name>
    <dbReference type="NCBI Taxonomy" id="1504668"/>
    <lineage>
        <taxon>Eukaryota</taxon>
        <taxon>Fungi</taxon>
        <taxon>Dikarya</taxon>
        <taxon>Ascomycota</taxon>
        <taxon>Pezizomycotina</taxon>
        <taxon>Dothideomycetes</taxon>
        <taxon>Pleosporomycetidae</taxon>
        <taxon>Aulographales</taxon>
        <taxon>Rhizodiscinaceae</taxon>
        <taxon>Rhizodiscina</taxon>
    </lineage>
</organism>
<dbReference type="CDD" id="cd00077">
    <property type="entry name" value="HDc"/>
    <property type="match status" value="1"/>
</dbReference>
<dbReference type="Proteomes" id="UP000799772">
    <property type="component" value="Unassembled WGS sequence"/>
</dbReference>
<name>A0A9P4M1T7_9PEZI</name>
<accession>A0A9P4M1T7</accession>
<dbReference type="PANTHER" id="PTHR40202:SF1">
    <property type="entry name" value="HD DOMAIN-CONTAINING PROTEIN"/>
    <property type="match status" value="1"/>
</dbReference>
<proteinExistence type="predicted"/>
<dbReference type="EMBL" id="ML978133">
    <property type="protein sequence ID" value="KAF2094976.1"/>
    <property type="molecule type" value="Genomic_DNA"/>
</dbReference>
<sequence length="206" mass="22479">MRADDSSPSERTNYLISLYEKAGTGDYIGERISQLEHSLQCAHLASSSGADAETTIAALFHDIGQFLPADDVRALARSVQDMRTASSDDLEGSVGRVGHEAIGAEYLTRLGFSTKVSALVGAHVEAKRYLCAVDPTYELSDASKASLRFQGGPMNEEERQEFEAEGWYKEKCALRKWDDGAKVVGLEVEGLDTYRPLIQALLEAEA</sequence>
<dbReference type="Pfam" id="PF01966">
    <property type="entry name" value="HD"/>
    <property type="match status" value="1"/>
</dbReference>
<feature type="domain" description="HD" evidence="1">
    <location>
        <begin position="35"/>
        <end position="128"/>
    </location>
</feature>
<evidence type="ECO:0000313" key="2">
    <source>
        <dbReference type="EMBL" id="KAF2094976.1"/>
    </source>
</evidence>
<dbReference type="AlphaFoldDB" id="A0A9P4M1T7"/>
<dbReference type="InterPro" id="IPR006674">
    <property type="entry name" value="HD_domain"/>
</dbReference>
<dbReference type="InterPro" id="IPR052567">
    <property type="entry name" value="OP_Dioxygenase"/>
</dbReference>
<dbReference type="PANTHER" id="PTHR40202">
    <property type="match status" value="1"/>
</dbReference>
<dbReference type="OrthoDB" id="445007at2759"/>
<gene>
    <name evidence="2" type="ORF">NA57DRAFT_46108</name>
</gene>
<dbReference type="InterPro" id="IPR003607">
    <property type="entry name" value="HD/PDEase_dom"/>
</dbReference>
<evidence type="ECO:0000259" key="1">
    <source>
        <dbReference type="Pfam" id="PF01966"/>
    </source>
</evidence>
<protein>
    <recommendedName>
        <fullName evidence="1">HD domain-containing protein</fullName>
    </recommendedName>
</protein>
<dbReference type="SUPFAM" id="SSF109604">
    <property type="entry name" value="HD-domain/PDEase-like"/>
    <property type="match status" value="1"/>
</dbReference>
<dbReference type="Gene3D" id="1.10.3210.10">
    <property type="entry name" value="Hypothetical protein af1432"/>
    <property type="match status" value="1"/>
</dbReference>
<keyword evidence="3" id="KW-1185">Reference proteome</keyword>
<evidence type="ECO:0000313" key="3">
    <source>
        <dbReference type="Proteomes" id="UP000799772"/>
    </source>
</evidence>